<dbReference type="SFLD" id="SFLDS00001">
    <property type="entry name" value="Enolase"/>
    <property type="match status" value="1"/>
</dbReference>
<dbReference type="AlphaFoldDB" id="A0AAJ5EF35"/>
<dbReference type="EC" id="4.2.1.113" evidence="5 6"/>
<proteinExistence type="predicted"/>
<sequence length="369" mass="41832">MKIKQIDWYQLALPLKSPFKTSYGEIKEKAFDLVVLTDELGTQGYGELVTLATPEYTYESLVSSRLVAQQFLVPLLKKTSLDHPSDVAELFKSIKGNEMAKSSLETAVWDLYARRTNQNLGESFMIEPVHDDVAVGVSIGIIEDMAQLVHTVEGFVTEGYTRVKLKIKPGYDIKMVKTVREHFPDLKLMVDANSAYSLVDCELLKQLDQYQLEMVEQPFADNDFLDHAYLQQQLTTSICLDENIKSLKDVELAHHLHSCRAINLKIPRVGGLTEALKILDYCRKHHLLVWLGGMYESGVGRALNLQFAAQTSLIFPGDLSATDRYFYEDIIEQPFEIDDGKLLRPTAPGIGIELNHDVITRHLIHHQRL</sequence>
<keyword evidence="2" id="KW-0479">Metal-binding</keyword>
<evidence type="ECO:0000313" key="8">
    <source>
        <dbReference type="EMBL" id="QCA28206.1"/>
    </source>
</evidence>
<evidence type="ECO:0000313" key="9">
    <source>
        <dbReference type="EMBL" id="TFZ42558.1"/>
    </source>
</evidence>
<dbReference type="SFLD" id="SFLDG00180">
    <property type="entry name" value="muconate_cycloisomerase"/>
    <property type="match status" value="1"/>
</dbReference>
<dbReference type="RefSeq" id="WP_135253951.1">
    <property type="nucleotide sequence ID" value="NZ_CP038865.1"/>
</dbReference>
<dbReference type="Pfam" id="PF13378">
    <property type="entry name" value="MR_MLE_C"/>
    <property type="match status" value="1"/>
</dbReference>
<dbReference type="InterPro" id="IPR029065">
    <property type="entry name" value="Enolase_C-like"/>
</dbReference>
<dbReference type="EMBL" id="SRHU01000010">
    <property type="protein sequence ID" value="TFZ42558.1"/>
    <property type="molecule type" value="Genomic_DNA"/>
</dbReference>
<dbReference type="InterPro" id="IPR010197">
    <property type="entry name" value="OSBS/NAAAR"/>
</dbReference>
<dbReference type="EMBL" id="CP038865">
    <property type="protein sequence ID" value="QCA28206.1"/>
    <property type="molecule type" value="Genomic_DNA"/>
</dbReference>
<dbReference type="SUPFAM" id="SSF54826">
    <property type="entry name" value="Enolase N-terminal domain-like"/>
    <property type="match status" value="1"/>
</dbReference>
<comment type="cofactor">
    <cofactor evidence="1">
        <name>a divalent metal cation</name>
        <dbReference type="ChEBI" id="CHEBI:60240"/>
    </cofactor>
</comment>
<dbReference type="GO" id="GO:0009234">
    <property type="term" value="P:menaquinone biosynthetic process"/>
    <property type="evidence" value="ECO:0007669"/>
    <property type="project" value="UniProtKB-UniRule"/>
</dbReference>
<evidence type="ECO:0000256" key="3">
    <source>
        <dbReference type="ARBA" id="ARBA00022842"/>
    </source>
</evidence>
<keyword evidence="3" id="KW-0460">Magnesium</keyword>
<dbReference type="InterPro" id="IPR036849">
    <property type="entry name" value="Enolase-like_C_sf"/>
</dbReference>
<dbReference type="Proteomes" id="UP000297725">
    <property type="component" value="Unassembled WGS sequence"/>
</dbReference>
<organism evidence="9 11">
    <name type="scientific">Vagococcus xieshaowenii</name>
    <dbReference type="NCBI Taxonomy" id="2562451"/>
    <lineage>
        <taxon>Bacteria</taxon>
        <taxon>Bacillati</taxon>
        <taxon>Bacillota</taxon>
        <taxon>Bacilli</taxon>
        <taxon>Lactobacillales</taxon>
        <taxon>Enterococcaceae</taxon>
        <taxon>Vagococcus</taxon>
    </lineage>
</organism>
<dbReference type="PANTHER" id="PTHR48073">
    <property type="entry name" value="O-SUCCINYLBENZOATE SYNTHASE-RELATED"/>
    <property type="match status" value="1"/>
</dbReference>
<dbReference type="SMART" id="SM00922">
    <property type="entry name" value="MR_MLE"/>
    <property type="match status" value="1"/>
</dbReference>
<dbReference type="InterPro" id="IPR013341">
    <property type="entry name" value="Mandelate_racemase_N_dom"/>
</dbReference>
<dbReference type="Pfam" id="PF02746">
    <property type="entry name" value="MR_MLE_N"/>
    <property type="match status" value="1"/>
</dbReference>
<evidence type="ECO:0000259" key="7">
    <source>
        <dbReference type="SMART" id="SM00922"/>
    </source>
</evidence>
<dbReference type="NCBIfam" id="TIGR01928">
    <property type="entry name" value="menC_lowGC_arch"/>
    <property type="match status" value="1"/>
</dbReference>
<evidence type="ECO:0000313" key="10">
    <source>
        <dbReference type="Proteomes" id="UP000296883"/>
    </source>
</evidence>
<evidence type="ECO:0000313" key="11">
    <source>
        <dbReference type="Proteomes" id="UP000297725"/>
    </source>
</evidence>
<dbReference type="Gene3D" id="3.20.20.120">
    <property type="entry name" value="Enolase-like C-terminal domain"/>
    <property type="match status" value="1"/>
</dbReference>
<accession>A0AAJ5EF35</accession>
<protein>
    <recommendedName>
        <fullName evidence="5 6">o-succinylbenzoate synthase</fullName>
        <ecNumber evidence="5 6">4.2.1.113</ecNumber>
    </recommendedName>
</protein>
<keyword evidence="4 9" id="KW-0456">Lyase</keyword>
<dbReference type="GO" id="GO:0046872">
    <property type="term" value="F:metal ion binding"/>
    <property type="evidence" value="ECO:0007669"/>
    <property type="project" value="UniProtKB-KW"/>
</dbReference>
<dbReference type="GO" id="GO:0043748">
    <property type="term" value="F:O-succinylbenzoate synthase activity"/>
    <property type="evidence" value="ECO:0007669"/>
    <property type="project" value="UniProtKB-EC"/>
</dbReference>
<keyword evidence="10" id="KW-1185">Reference proteome</keyword>
<name>A0AAJ5EF35_9ENTE</name>
<dbReference type="InterPro" id="IPR029017">
    <property type="entry name" value="Enolase-like_N"/>
</dbReference>
<evidence type="ECO:0000256" key="6">
    <source>
        <dbReference type="NCBIfam" id="TIGR01928"/>
    </source>
</evidence>
<evidence type="ECO:0000256" key="5">
    <source>
        <dbReference type="ARBA" id="ARBA00029491"/>
    </source>
</evidence>
<evidence type="ECO:0000256" key="1">
    <source>
        <dbReference type="ARBA" id="ARBA00001968"/>
    </source>
</evidence>
<dbReference type="InterPro" id="IPR013342">
    <property type="entry name" value="Mandelate_racemase_C"/>
</dbReference>
<feature type="domain" description="Mandelate racemase/muconate lactonizing enzyme C-terminal" evidence="7">
    <location>
        <begin position="142"/>
        <end position="237"/>
    </location>
</feature>
<reference evidence="8 10" key="2">
    <citation type="journal article" date="2020" name="Int. J. Syst. Evol. Microbiol.">
        <title>Vagococcus xieshaowenii sp. nov., isolated from snow finch (Montifringilla taczanowskii) cloacal content.</title>
        <authorList>
            <person name="Ge Y."/>
            <person name="Yang J."/>
            <person name="Lai X.H."/>
            <person name="Zhang G."/>
            <person name="Jin D."/>
            <person name="Lu S."/>
            <person name="Wang B."/>
            <person name="Huang Y."/>
            <person name="Huang Y."/>
            <person name="Ren Z."/>
            <person name="Zhang X."/>
            <person name="Xu J."/>
        </authorList>
    </citation>
    <scope>NUCLEOTIDE SEQUENCE [LARGE SCALE GENOMIC DNA]</scope>
    <source>
        <strain evidence="10">personal::cf-49</strain>
        <strain evidence="8">Personal::cf-49</strain>
    </source>
</reference>
<evidence type="ECO:0000256" key="4">
    <source>
        <dbReference type="ARBA" id="ARBA00023239"/>
    </source>
</evidence>
<dbReference type="PANTHER" id="PTHR48073:SF5">
    <property type="entry name" value="O-SUCCINYLBENZOATE SYNTHASE"/>
    <property type="match status" value="1"/>
</dbReference>
<dbReference type="CDD" id="cd03317">
    <property type="entry name" value="NAAAR"/>
    <property type="match status" value="1"/>
</dbReference>
<evidence type="ECO:0000256" key="2">
    <source>
        <dbReference type="ARBA" id="ARBA00022723"/>
    </source>
</evidence>
<dbReference type="SFLD" id="SFLDF00009">
    <property type="entry name" value="o-succinylbenzoate_synthase"/>
    <property type="match status" value="1"/>
</dbReference>
<dbReference type="SUPFAM" id="SSF51604">
    <property type="entry name" value="Enolase C-terminal domain-like"/>
    <property type="match status" value="1"/>
</dbReference>
<dbReference type="GO" id="GO:0016854">
    <property type="term" value="F:racemase and epimerase activity"/>
    <property type="evidence" value="ECO:0007669"/>
    <property type="project" value="UniProtKB-ARBA"/>
</dbReference>
<dbReference type="Proteomes" id="UP000296883">
    <property type="component" value="Chromosome"/>
</dbReference>
<gene>
    <name evidence="9" type="primary">menC</name>
    <name evidence="9" type="ORF">E4031_03255</name>
    <name evidence="8" type="ORF">E4Z98_02330</name>
</gene>
<dbReference type="Gene3D" id="3.30.390.10">
    <property type="entry name" value="Enolase-like, N-terminal domain"/>
    <property type="match status" value="1"/>
</dbReference>
<reference evidence="9 11" key="1">
    <citation type="submission" date="2019-03" db="EMBL/GenBank/DDBJ databases">
        <title>Vagococcus sp. was isolated fron gut of Carduelis flavirostris.</title>
        <authorList>
            <person name="Ge Y."/>
        </authorList>
    </citation>
    <scope>NUCLEOTIDE SEQUENCE [LARGE SCALE GENOMIC DNA]</scope>
    <source>
        <strain evidence="9 11">CF-210</strain>
    </source>
</reference>